<feature type="transmembrane region" description="Helical" evidence="6">
    <location>
        <begin position="234"/>
        <end position="257"/>
    </location>
</feature>
<dbReference type="InterPro" id="IPR007267">
    <property type="entry name" value="GtrA_DPMS_TM"/>
</dbReference>
<keyword evidence="8" id="KW-0808">Transferase</keyword>
<sequence length="258" mass="29932">MIQKYYRGKPSYGDDFDYILISRMTIKSDTFDGIFHDVYSNHYDLTLLFGKQGIIAFIYGLFIKLSLSVKKGKVLPFGTIYSRNAYEYLISKNIVPDMEKNMILGNTLLLKNRSFEYKIVNTRLRCRENIHFKDFLDLTIRRGNMFRYIIVGITGVIVNEGVLLLLHGKLGSELSIIPAIEISIIYNFILNNKYTFKGRGHFYMRLAKYNLFNLIGFAANLGVYYTAVYYRTDIYVADFLGILVAFIITYTTATMIVW</sequence>
<dbReference type="GO" id="GO:0000271">
    <property type="term" value="P:polysaccharide biosynthetic process"/>
    <property type="evidence" value="ECO:0007669"/>
    <property type="project" value="InterPro"/>
</dbReference>
<dbReference type="KEGG" id="fai:FAD_1343"/>
<keyword evidence="4 6" id="KW-1133">Transmembrane helix</keyword>
<dbReference type="InterPro" id="IPR051401">
    <property type="entry name" value="GtrA_CellWall_Glycosyl"/>
</dbReference>
<feature type="domain" description="GtrA/DPMS transmembrane" evidence="7">
    <location>
        <begin position="147"/>
        <end position="258"/>
    </location>
</feature>
<organism evidence="8 9">
    <name type="scientific">Ferroplasma acidiphilum</name>
    <dbReference type="NCBI Taxonomy" id="74969"/>
    <lineage>
        <taxon>Archaea</taxon>
        <taxon>Methanobacteriati</taxon>
        <taxon>Thermoplasmatota</taxon>
        <taxon>Thermoplasmata</taxon>
        <taxon>Thermoplasmatales</taxon>
        <taxon>Ferroplasmaceae</taxon>
        <taxon>Ferroplasma</taxon>
    </lineage>
</organism>
<gene>
    <name evidence="8" type="primary">gtrA</name>
    <name evidence="8" type="ORF">FAD_1343</name>
</gene>
<evidence type="ECO:0000256" key="4">
    <source>
        <dbReference type="ARBA" id="ARBA00022989"/>
    </source>
</evidence>
<evidence type="ECO:0000256" key="5">
    <source>
        <dbReference type="ARBA" id="ARBA00023136"/>
    </source>
</evidence>
<keyword evidence="9" id="KW-1185">Reference proteome</keyword>
<evidence type="ECO:0000313" key="8">
    <source>
        <dbReference type="EMBL" id="ARD85206.1"/>
    </source>
</evidence>
<feature type="transmembrane region" description="Helical" evidence="6">
    <location>
        <begin position="45"/>
        <end position="63"/>
    </location>
</feature>
<evidence type="ECO:0000256" key="1">
    <source>
        <dbReference type="ARBA" id="ARBA00004141"/>
    </source>
</evidence>
<name>A0A1V0N534_9ARCH</name>
<comment type="similarity">
    <text evidence="2">Belongs to the GtrA family.</text>
</comment>
<evidence type="ECO:0000256" key="2">
    <source>
        <dbReference type="ARBA" id="ARBA00009399"/>
    </source>
</evidence>
<keyword evidence="5 6" id="KW-0472">Membrane</keyword>
<dbReference type="STRING" id="74969.FAD_1343"/>
<feature type="transmembrane region" description="Helical" evidence="6">
    <location>
        <begin position="148"/>
        <end position="168"/>
    </location>
</feature>
<feature type="transmembrane region" description="Helical" evidence="6">
    <location>
        <begin position="211"/>
        <end position="228"/>
    </location>
</feature>
<comment type="subcellular location">
    <subcellularLocation>
        <location evidence="1">Membrane</location>
        <topology evidence="1">Multi-pass membrane protein</topology>
    </subcellularLocation>
</comment>
<feature type="transmembrane region" description="Helical" evidence="6">
    <location>
        <begin position="174"/>
        <end position="190"/>
    </location>
</feature>
<protein>
    <submittedName>
        <fullName evidence="8">Membrane glycosyltransferase</fullName>
    </submittedName>
</protein>
<dbReference type="EMBL" id="CP015363">
    <property type="protein sequence ID" value="ARD85206.1"/>
    <property type="molecule type" value="Genomic_DNA"/>
</dbReference>
<evidence type="ECO:0000313" key="9">
    <source>
        <dbReference type="Proteomes" id="UP000192050"/>
    </source>
</evidence>
<dbReference type="PANTHER" id="PTHR38459:SF1">
    <property type="entry name" value="PROPHAGE BACTOPRENOL-LINKED GLUCOSE TRANSLOCASE HOMOLOG"/>
    <property type="match status" value="1"/>
</dbReference>
<dbReference type="OrthoDB" id="56015at2157"/>
<evidence type="ECO:0000256" key="3">
    <source>
        <dbReference type="ARBA" id="ARBA00022692"/>
    </source>
</evidence>
<dbReference type="Proteomes" id="UP000192050">
    <property type="component" value="Chromosome"/>
</dbReference>
<dbReference type="RefSeq" id="WP_081142824.1">
    <property type="nucleotide sequence ID" value="NZ_CP015363.1"/>
</dbReference>
<keyword evidence="3 6" id="KW-0812">Transmembrane</keyword>
<evidence type="ECO:0000259" key="7">
    <source>
        <dbReference type="Pfam" id="PF04138"/>
    </source>
</evidence>
<reference evidence="8 9" key="1">
    <citation type="submission" date="2011-10" db="EMBL/GenBank/DDBJ databases">
        <title>Metabolic and evolutionary patterns in the extreme acidophile Ferroplasma acidiphilum.</title>
        <authorList>
            <person name="Golyshina O.V."/>
            <person name="Kozyavkin S.A."/>
            <person name="Tatusov R.L."/>
            <person name="Slesarev A.I."/>
            <person name="Golyshin P.N."/>
        </authorList>
    </citation>
    <scope>NUCLEOTIDE SEQUENCE [LARGE SCALE GENOMIC DNA]</scope>
    <source>
        <strain evidence="9">Y</strain>
    </source>
</reference>
<dbReference type="PANTHER" id="PTHR38459">
    <property type="entry name" value="PROPHAGE BACTOPRENOL-LINKED GLUCOSE TRANSLOCASE HOMOLOG"/>
    <property type="match status" value="1"/>
</dbReference>
<proteinExistence type="inferred from homology"/>
<accession>A0A1V0N534</accession>
<dbReference type="AlphaFoldDB" id="A0A1V0N534"/>
<dbReference type="Pfam" id="PF04138">
    <property type="entry name" value="GtrA_DPMS_TM"/>
    <property type="match status" value="1"/>
</dbReference>
<dbReference type="GO" id="GO:0016740">
    <property type="term" value="F:transferase activity"/>
    <property type="evidence" value="ECO:0007669"/>
    <property type="project" value="UniProtKB-KW"/>
</dbReference>
<dbReference type="GO" id="GO:0005886">
    <property type="term" value="C:plasma membrane"/>
    <property type="evidence" value="ECO:0007669"/>
    <property type="project" value="TreeGrafter"/>
</dbReference>
<evidence type="ECO:0000256" key="6">
    <source>
        <dbReference type="SAM" id="Phobius"/>
    </source>
</evidence>
<dbReference type="GeneID" id="31676835"/>